<evidence type="ECO:0000313" key="15">
    <source>
        <dbReference type="EMBL" id="CAH0777331.1"/>
    </source>
</evidence>
<evidence type="ECO:0000256" key="4">
    <source>
        <dbReference type="ARBA" id="ARBA00018873"/>
    </source>
</evidence>
<evidence type="ECO:0000256" key="1">
    <source>
        <dbReference type="ARBA" id="ARBA00004100"/>
    </source>
</evidence>
<dbReference type="SMART" id="SM01381">
    <property type="entry name" value="7TM_GPCR_Srsx"/>
    <property type="match status" value="1"/>
</dbReference>
<dbReference type="EMBL" id="OU963869">
    <property type="protein sequence ID" value="CAH0777331.1"/>
    <property type="molecule type" value="Genomic_DNA"/>
</dbReference>
<gene>
    <name evidence="15" type="ORF">BEMITA_LOCUS13305</name>
</gene>
<dbReference type="InterPro" id="IPR017452">
    <property type="entry name" value="GPCR_Rhodpsn_7TM"/>
</dbReference>
<evidence type="ECO:0000256" key="8">
    <source>
        <dbReference type="ARBA" id="ARBA00023136"/>
    </source>
</evidence>
<accession>A0A9P0G358</accession>
<evidence type="ECO:0000256" key="7">
    <source>
        <dbReference type="ARBA" id="ARBA00023040"/>
    </source>
</evidence>
<evidence type="ECO:0000256" key="6">
    <source>
        <dbReference type="ARBA" id="ARBA00022989"/>
    </source>
</evidence>
<dbReference type="PANTHER" id="PTHR24243:SF233">
    <property type="entry name" value="THYROTROPIN-RELEASING HORMONE RECEPTOR"/>
    <property type="match status" value="1"/>
</dbReference>
<keyword evidence="6 13" id="KW-1133">Transmembrane helix</keyword>
<evidence type="ECO:0000313" key="16">
    <source>
        <dbReference type="Proteomes" id="UP001152759"/>
    </source>
</evidence>
<evidence type="ECO:0000256" key="12">
    <source>
        <dbReference type="RuleBase" id="RU000688"/>
    </source>
</evidence>
<dbReference type="Pfam" id="PF00001">
    <property type="entry name" value="7tm_1"/>
    <property type="match status" value="1"/>
</dbReference>
<protein>
    <recommendedName>
        <fullName evidence="4">Thyrotropin-releasing hormone receptor</fullName>
    </recommendedName>
    <alternativeName>
        <fullName evidence="11">Thyroliberin receptor</fullName>
    </alternativeName>
</protein>
<keyword evidence="8 13" id="KW-0472">Membrane</keyword>
<feature type="transmembrane region" description="Helical" evidence="13">
    <location>
        <begin position="138"/>
        <end position="158"/>
    </location>
</feature>
<dbReference type="PROSITE" id="PS00237">
    <property type="entry name" value="G_PROTEIN_RECEP_F1_1"/>
    <property type="match status" value="1"/>
</dbReference>
<feature type="transmembrane region" description="Helical" evidence="13">
    <location>
        <begin position="103"/>
        <end position="126"/>
    </location>
</feature>
<feature type="domain" description="G-protein coupled receptors family 1 profile" evidence="14">
    <location>
        <begin position="117"/>
        <end position="389"/>
    </location>
</feature>
<comment type="subcellular location">
    <subcellularLocation>
        <location evidence="2">Membrane</location>
        <topology evidence="2">Multi-pass membrane protein</topology>
    </subcellularLocation>
</comment>
<keyword evidence="7 12" id="KW-0297">G-protein coupled receptor</keyword>
<proteinExistence type="inferred from homology"/>
<dbReference type="PROSITE" id="PS50262">
    <property type="entry name" value="G_PROTEIN_RECEP_F1_2"/>
    <property type="match status" value="1"/>
</dbReference>
<evidence type="ECO:0000256" key="5">
    <source>
        <dbReference type="ARBA" id="ARBA00022692"/>
    </source>
</evidence>
<comment type="function">
    <text evidence="1">Receptor for thyrotropin-releasing hormone (TRH). Upon ligand binding, this G-protein-coupled receptor triggers activation of the phosphatidylinositol (IP3)-calcium-protein kinase C (PKC) pathway.</text>
</comment>
<dbReference type="GO" id="GO:0005886">
    <property type="term" value="C:plasma membrane"/>
    <property type="evidence" value="ECO:0007669"/>
    <property type="project" value="TreeGrafter"/>
</dbReference>
<feature type="transmembrane region" description="Helical" evidence="13">
    <location>
        <begin position="326"/>
        <end position="353"/>
    </location>
</feature>
<evidence type="ECO:0000256" key="13">
    <source>
        <dbReference type="SAM" id="Phobius"/>
    </source>
</evidence>
<dbReference type="Gene3D" id="1.20.1070.10">
    <property type="entry name" value="Rhodopsin 7-helix transmembrane proteins"/>
    <property type="match status" value="1"/>
</dbReference>
<dbReference type="InterPro" id="IPR000276">
    <property type="entry name" value="GPCR_Rhodpsn"/>
</dbReference>
<dbReference type="AlphaFoldDB" id="A0A9P0G358"/>
<dbReference type="CDD" id="cd14997">
    <property type="entry name" value="7tmA_ETH-R"/>
    <property type="match status" value="1"/>
</dbReference>
<dbReference type="Proteomes" id="UP001152759">
    <property type="component" value="Chromosome 8"/>
</dbReference>
<keyword evidence="9 12" id="KW-0675">Receptor</keyword>
<evidence type="ECO:0000259" key="14">
    <source>
        <dbReference type="PROSITE" id="PS50262"/>
    </source>
</evidence>
<keyword evidence="10 12" id="KW-0807">Transducer</keyword>
<evidence type="ECO:0000256" key="3">
    <source>
        <dbReference type="ARBA" id="ARBA00010663"/>
    </source>
</evidence>
<keyword evidence="5 12" id="KW-0812">Transmembrane</keyword>
<organism evidence="15 16">
    <name type="scientific">Bemisia tabaci</name>
    <name type="common">Sweetpotato whitefly</name>
    <name type="synonym">Aleurodes tabaci</name>
    <dbReference type="NCBI Taxonomy" id="7038"/>
    <lineage>
        <taxon>Eukaryota</taxon>
        <taxon>Metazoa</taxon>
        <taxon>Ecdysozoa</taxon>
        <taxon>Arthropoda</taxon>
        <taxon>Hexapoda</taxon>
        <taxon>Insecta</taxon>
        <taxon>Pterygota</taxon>
        <taxon>Neoptera</taxon>
        <taxon>Paraneoptera</taxon>
        <taxon>Hemiptera</taxon>
        <taxon>Sternorrhyncha</taxon>
        <taxon>Aleyrodoidea</taxon>
        <taxon>Aleyrodidae</taxon>
        <taxon>Aleyrodinae</taxon>
        <taxon>Bemisia</taxon>
    </lineage>
</organism>
<name>A0A9P0G358_BEMTA</name>
<evidence type="ECO:0000256" key="9">
    <source>
        <dbReference type="ARBA" id="ARBA00023170"/>
    </source>
</evidence>
<comment type="similarity">
    <text evidence="3 12">Belongs to the G-protein coupled receptor 1 family.</text>
</comment>
<reference evidence="15" key="1">
    <citation type="submission" date="2021-12" db="EMBL/GenBank/DDBJ databases">
        <authorList>
            <person name="King R."/>
        </authorList>
    </citation>
    <scope>NUCLEOTIDE SEQUENCE</scope>
</reference>
<feature type="transmembrane region" description="Helical" evidence="13">
    <location>
        <begin position="268"/>
        <end position="292"/>
    </location>
</feature>
<dbReference type="GO" id="GO:0004997">
    <property type="term" value="F:thyrotropin-releasing hormone receptor activity"/>
    <property type="evidence" value="ECO:0007669"/>
    <property type="project" value="InterPro"/>
</dbReference>
<feature type="transmembrane region" description="Helical" evidence="13">
    <location>
        <begin position="178"/>
        <end position="198"/>
    </location>
</feature>
<evidence type="ECO:0000256" key="10">
    <source>
        <dbReference type="ARBA" id="ARBA00023224"/>
    </source>
</evidence>
<feature type="transmembrane region" description="Helical" evidence="13">
    <location>
        <begin position="219"/>
        <end position="241"/>
    </location>
</feature>
<feature type="transmembrane region" description="Helical" evidence="13">
    <location>
        <begin position="373"/>
        <end position="392"/>
    </location>
</feature>
<dbReference type="SUPFAM" id="SSF81321">
    <property type="entry name" value="Family A G protein-coupled receptor-like"/>
    <property type="match status" value="1"/>
</dbReference>
<dbReference type="InterPro" id="IPR002120">
    <property type="entry name" value="TRH_rcpt_1"/>
</dbReference>
<evidence type="ECO:0000256" key="11">
    <source>
        <dbReference type="ARBA" id="ARBA00032251"/>
    </source>
</evidence>
<dbReference type="PRINTS" id="PR01846">
    <property type="entry name" value="TRHRFAMILY"/>
</dbReference>
<sequence>MISVLASVVESNASSLNSSLSGNLSGNLSSNLSALSNGLSGNLSILSNLSVLSPYPLQPVVPGGSNFSGGNGSGAGAGAGGAVGAGASQDGGPVFPAYIRTTSMVLCIIILGIGVVGNIMVPIVILKTKDMRNSTNIFLTNLSIADLMVLLVCTPTVLVEVNSKPETWVLGEEMCKAVPFVELTVAHASVLTILAISFERYYAICEPLKAGYVCTKTRALIICLLAWALAALFTSPILLIMEYRFEEYIDDTMVPVCWASAESLLRKLYYLATISLFFILPFCVLLVVYTVIARHLMAPPTSASAPGPPGAPQDTSSYNHRARRQVVLMLATVVLSFFVCLLPFRVVTLWVLFGPDVRDKSGRPLSYYGVLHFSRLMLYLNSAVNPILYNLMSSKFRYGFRKLCCCLRSRRRNQLQLLRHTGTLTTTFSSARFRGSPSLSWRSSSMESRAPVSYCRNGSYRRNAMSSSLLKQNSDSTIRGLSESYV</sequence>
<dbReference type="PANTHER" id="PTHR24243">
    <property type="entry name" value="G-PROTEIN COUPLED RECEPTOR"/>
    <property type="match status" value="1"/>
</dbReference>
<dbReference type="PRINTS" id="PR00237">
    <property type="entry name" value="GPCRRHODOPSN"/>
</dbReference>
<keyword evidence="16" id="KW-1185">Reference proteome</keyword>
<evidence type="ECO:0000256" key="2">
    <source>
        <dbReference type="ARBA" id="ARBA00004141"/>
    </source>
</evidence>